<name>A0A9R1XIT3_LACSA</name>
<gene>
    <name evidence="1" type="ORF">LSAT_V11C300127410</name>
</gene>
<sequence length="147" mass="16769">MGFFQFRSFCSFNYLDEVRTTVLKIVYSGEFQSMVDGSGSHSGGGDGFASKRLPIFGLDSNFELLIALNPIKVFDEMRKQEQLCKFEETEEAEQVMIPRENLLKYMFHCNCECFINLYVDKKDKFPLGLITASSKFVGKLNVSSIQI</sequence>
<dbReference type="Proteomes" id="UP000235145">
    <property type="component" value="Unassembled WGS sequence"/>
</dbReference>
<dbReference type="EMBL" id="NBSK02000003">
    <property type="protein sequence ID" value="KAJ0216250.1"/>
    <property type="molecule type" value="Genomic_DNA"/>
</dbReference>
<reference evidence="1 2" key="1">
    <citation type="journal article" date="2017" name="Nat. Commun.">
        <title>Genome assembly with in vitro proximity ligation data and whole-genome triplication in lettuce.</title>
        <authorList>
            <person name="Reyes-Chin-Wo S."/>
            <person name="Wang Z."/>
            <person name="Yang X."/>
            <person name="Kozik A."/>
            <person name="Arikit S."/>
            <person name="Song C."/>
            <person name="Xia L."/>
            <person name="Froenicke L."/>
            <person name="Lavelle D.O."/>
            <person name="Truco M.J."/>
            <person name="Xia R."/>
            <person name="Zhu S."/>
            <person name="Xu C."/>
            <person name="Xu H."/>
            <person name="Xu X."/>
            <person name="Cox K."/>
            <person name="Korf I."/>
            <person name="Meyers B.C."/>
            <person name="Michelmore R.W."/>
        </authorList>
    </citation>
    <scope>NUCLEOTIDE SEQUENCE [LARGE SCALE GENOMIC DNA]</scope>
    <source>
        <strain evidence="2">cv. Salinas</strain>
        <tissue evidence="1">Seedlings</tissue>
    </source>
</reference>
<dbReference type="AlphaFoldDB" id="A0A9R1XIT3"/>
<evidence type="ECO:0000313" key="1">
    <source>
        <dbReference type="EMBL" id="KAJ0216250.1"/>
    </source>
</evidence>
<organism evidence="1 2">
    <name type="scientific">Lactuca sativa</name>
    <name type="common">Garden lettuce</name>
    <dbReference type="NCBI Taxonomy" id="4236"/>
    <lineage>
        <taxon>Eukaryota</taxon>
        <taxon>Viridiplantae</taxon>
        <taxon>Streptophyta</taxon>
        <taxon>Embryophyta</taxon>
        <taxon>Tracheophyta</taxon>
        <taxon>Spermatophyta</taxon>
        <taxon>Magnoliopsida</taxon>
        <taxon>eudicotyledons</taxon>
        <taxon>Gunneridae</taxon>
        <taxon>Pentapetalae</taxon>
        <taxon>asterids</taxon>
        <taxon>campanulids</taxon>
        <taxon>Asterales</taxon>
        <taxon>Asteraceae</taxon>
        <taxon>Cichorioideae</taxon>
        <taxon>Cichorieae</taxon>
        <taxon>Lactucinae</taxon>
        <taxon>Lactuca</taxon>
    </lineage>
</organism>
<evidence type="ECO:0000313" key="2">
    <source>
        <dbReference type="Proteomes" id="UP000235145"/>
    </source>
</evidence>
<comment type="caution">
    <text evidence="1">The sequence shown here is derived from an EMBL/GenBank/DDBJ whole genome shotgun (WGS) entry which is preliminary data.</text>
</comment>
<accession>A0A9R1XIT3</accession>
<keyword evidence="2" id="KW-1185">Reference proteome</keyword>
<proteinExistence type="predicted"/>
<protein>
    <submittedName>
        <fullName evidence="1">Uncharacterized protein</fullName>
    </submittedName>
</protein>